<name>A0A1E5R0H7_9ASCO</name>
<evidence type="ECO:0000256" key="1">
    <source>
        <dbReference type="ARBA" id="ARBA00004323"/>
    </source>
</evidence>
<keyword evidence="4 12" id="KW-0808">Transferase</keyword>
<evidence type="ECO:0000256" key="4">
    <source>
        <dbReference type="ARBA" id="ARBA00022679"/>
    </source>
</evidence>
<dbReference type="AlphaFoldDB" id="A0A1E5R0H7"/>
<feature type="region of interest" description="Disordered" evidence="11">
    <location>
        <begin position="34"/>
        <end position="60"/>
    </location>
</feature>
<sequence length="646" mass="73823">MRTRLLYRSLFLWVVILIVVLTVRKSTYSNVPVSLSQHASDTKTGPKPVTENTKPGTGNVLQINDVGQLAKVVESSSTQTAADPAKTKDKTPPKDSDVQKFFRSFFKIVMKNEPSGIAKLEKYSSDCRVVEDVGYWESDEARWGLLSFDDLNRCLMISKQEKQHLSQTHQKFVQELQLLSFPEQNDFYQKDGIVVVGGSKFSILAFEMIKVIRAHGSSLPVEVFIPPGESDPEFCTFIKSNLNAKCISIDRIFPPDIVESYNFKGYQFKSLAMLASSFENLLLLDADNLPIVDLDDIFQSQVYRDNGMIIWPDYWRRTTSPKYYSIAQISVDFTHRARNFVDDLTPSSVYTDYEKMDPYSDIPLHDFQGALPDPSTESGQLMINKKTHLSSLLLSFYYNVHGPKYYYPIFSQGRSGEGDKESFIAAAHYYNLTYYQVKSSTGSDGYHKKDGSGFKGIAMYQRDFREDYQSYLSTKREVLAQYGEINGANSTDDFVPRSSVAKNLGFDPNYSAVKFHQKHYGNKASSMFVHCNIPKFDPLMMYRNNENVYQGQHFRSFNNLKELKGFDLELTIFKIFKDHVCTKMQNSASSWGSFGFGGTSGTKNLIQFQYLTTELKDLQERDEMCLYIQKRYEYLSQNGLDTVTPL</sequence>
<evidence type="ECO:0000256" key="7">
    <source>
        <dbReference type="ARBA" id="ARBA00022989"/>
    </source>
</evidence>
<keyword evidence="8" id="KW-0333">Golgi apparatus</keyword>
<feature type="region of interest" description="Disordered" evidence="11">
    <location>
        <begin position="74"/>
        <end position="96"/>
    </location>
</feature>
<evidence type="ECO:0000256" key="11">
    <source>
        <dbReference type="SAM" id="MobiDB-lite"/>
    </source>
</evidence>
<dbReference type="GO" id="GO:0000139">
    <property type="term" value="C:Golgi membrane"/>
    <property type="evidence" value="ECO:0007669"/>
    <property type="project" value="UniProtKB-SubCell"/>
</dbReference>
<dbReference type="InterPro" id="IPR022751">
    <property type="entry name" value="Alpha_mannosyltransferase"/>
</dbReference>
<dbReference type="InterPro" id="IPR029044">
    <property type="entry name" value="Nucleotide-diphossugar_trans"/>
</dbReference>
<dbReference type="GO" id="GO:0046354">
    <property type="term" value="P:mannan biosynthetic process"/>
    <property type="evidence" value="ECO:0007669"/>
    <property type="project" value="TreeGrafter"/>
</dbReference>
<proteinExistence type="inferred from homology"/>
<feature type="compositionally biased region" description="Basic and acidic residues" evidence="11">
    <location>
        <begin position="85"/>
        <end position="96"/>
    </location>
</feature>
<evidence type="ECO:0000256" key="2">
    <source>
        <dbReference type="ARBA" id="ARBA00004922"/>
    </source>
</evidence>
<feature type="compositionally biased region" description="Polar residues" evidence="11">
    <location>
        <begin position="50"/>
        <end position="60"/>
    </location>
</feature>
<evidence type="ECO:0000256" key="5">
    <source>
        <dbReference type="ARBA" id="ARBA00022692"/>
    </source>
</evidence>
<reference evidence="13" key="1">
    <citation type="journal article" date="2016" name="Genome Announc.">
        <title>Genome sequences of three species of Hanseniaspora isolated from spontaneous wine fermentations.</title>
        <authorList>
            <person name="Sternes P.R."/>
            <person name="Lee D."/>
            <person name="Kutyna D.R."/>
            <person name="Borneman A.R."/>
        </authorList>
    </citation>
    <scope>NUCLEOTIDE SEQUENCE [LARGE SCALE GENOMIC DNA]</scope>
    <source>
        <strain evidence="13">AWRI3579</strain>
    </source>
</reference>
<feature type="compositionally biased region" description="Polar residues" evidence="11">
    <location>
        <begin position="34"/>
        <end position="43"/>
    </location>
</feature>
<keyword evidence="7" id="KW-1133">Transmembrane helix</keyword>
<dbReference type="InParanoid" id="A0A1E5R0H7"/>
<organism evidence="12 13">
    <name type="scientific">Hanseniaspora osmophila</name>
    <dbReference type="NCBI Taxonomy" id="56408"/>
    <lineage>
        <taxon>Eukaryota</taxon>
        <taxon>Fungi</taxon>
        <taxon>Dikarya</taxon>
        <taxon>Ascomycota</taxon>
        <taxon>Saccharomycotina</taxon>
        <taxon>Saccharomycetes</taxon>
        <taxon>Saccharomycodales</taxon>
        <taxon>Saccharomycodaceae</taxon>
        <taxon>Hanseniaspora</taxon>
    </lineage>
</organism>
<evidence type="ECO:0000256" key="9">
    <source>
        <dbReference type="ARBA" id="ARBA00023136"/>
    </source>
</evidence>
<dbReference type="SUPFAM" id="SSF53448">
    <property type="entry name" value="Nucleotide-diphospho-sugar transferases"/>
    <property type="match status" value="1"/>
</dbReference>
<accession>A0A1E5R0H7</accession>
<dbReference type="STRING" id="56408.A0A1E5R0H7"/>
<keyword evidence="10" id="KW-0325">Glycoprotein</keyword>
<evidence type="ECO:0000256" key="10">
    <source>
        <dbReference type="ARBA" id="ARBA00023180"/>
    </source>
</evidence>
<comment type="subcellular location">
    <subcellularLocation>
        <location evidence="1">Golgi apparatus membrane</location>
        <topology evidence="1">Single-pass type II membrane protein</topology>
    </subcellularLocation>
</comment>
<dbReference type="Pfam" id="PF11051">
    <property type="entry name" value="Mannosyl_trans3"/>
    <property type="match status" value="1"/>
</dbReference>
<evidence type="ECO:0000313" key="12">
    <source>
        <dbReference type="EMBL" id="OEJ80396.1"/>
    </source>
</evidence>
<evidence type="ECO:0000256" key="6">
    <source>
        <dbReference type="ARBA" id="ARBA00022968"/>
    </source>
</evidence>
<protein>
    <submittedName>
        <fullName evidence="12">Alpha-1,2-mannosyltransferase MNN2</fullName>
    </submittedName>
</protein>
<comment type="pathway">
    <text evidence="2">Protein modification; protein glycosylation.</text>
</comment>
<evidence type="ECO:0000256" key="3">
    <source>
        <dbReference type="ARBA" id="ARBA00009105"/>
    </source>
</evidence>
<comment type="caution">
    <text evidence="12">The sequence shown here is derived from an EMBL/GenBank/DDBJ whole genome shotgun (WGS) entry which is preliminary data.</text>
</comment>
<dbReference type="FunFam" id="3.90.550.10:FF:000177">
    <property type="entry name" value="MNN5p Alpha-1,2-mannosyltransferase"/>
    <property type="match status" value="1"/>
</dbReference>
<keyword evidence="12" id="KW-0328">Glycosyltransferase</keyword>
<comment type="similarity">
    <text evidence="3">Belongs to the MNN1/MNT family.</text>
</comment>
<keyword evidence="9" id="KW-0472">Membrane</keyword>
<dbReference type="GO" id="GO:0000026">
    <property type="term" value="F:alpha-1,2-mannosyltransferase activity"/>
    <property type="evidence" value="ECO:0007669"/>
    <property type="project" value="TreeGrafter"/>
</dbReference>
<keyword evidence="5" id="KW-0812">Transmembrane</keyword>
<gene>
    <name evidence="12" type="ORF">AWRI3579_g4478</name>
</gene>
<dbReference type="OrthoDB" id="430354at2759"/>
<evidence type="ECO:0000256" key="8">
    <source>
        <dbReference type="ARBA" id="ARBA00023034"/>
    </source>
</evidence>
<dbReference type="PANTHER" id="PTHR31646">
    <property type="entry name" value="ALPHA-1,2-MANNOSYLTRANSFERASE MNN2"/>
    <property type="match status" value="1"/>
</dbReference>
<dbReference type="PANTHER" id="PTHR31646:SF1">
    <property type="entry name" value="ALPHA-1,2-MANNOSYLTRANSFERASE MNN2"/>
    <property type="match status" value="1"/>
</dbReference>
<dbReference type="EMBL" id="LPNM01000012">
    <property type="protein sequence ID" value="OEJ80396.1"/>
    <property type="molecule type" value="Genomic_DNA"/>
</dbReference>
<dbReference type="Proteomes" id="UP000095728">
    <property type="component" value="Unassembled WGS sequence"/>
</dbReference>
<evidence type="ECO:0000313" key="13">
    <source>
        <dbReference type="Proteomes" id="UP000095728"/>
    </source>
</evidence>
<dbReference type="FunCoup" id="A0A1E5R0H7">
    <property type="interactions" value="71"/>
</dbReference>
<keyword evidence="6" id="KW-0735">Signal-anchor</keyword>
<keyword evidence="13" id="KW-1185">Reference proteome</keyword>